<comment type="similarity">
    <text evidence="2 4">Belongs to the class-IV pyridoxal-phosphate-dependent aminotransferase family.</text>
</comment>
<dbReference type="GO" id="GO:0005829">
    <property type="term" value="C:cytosol"/>
    <property type="evidence" value="ECO:0007669"/>
    <property type="project" value="TreeGrafter"/>
</dbReference>
<dbReference type="GO" id="GO:0008153">
    <property type="term" value="P:4-aminobenzoate biosynthetic process"/>
    <property type="evidence" value="ECO:0007669"/>
    <property type="project" value="TreeGrafter"/>
</dbReference>
<dbReference type="AlphaFoldDB" id="A0A521DW10"/>
<reference evidence="6 7" key="1">
    <citation type="submission" date="2017-05" db="EMBL/GenBank/DDBJ databases">
        <authorList>
            <person name="Varghese N."/>
            <person name="Submissions S."/>
        </authorList>
    </citation>
    <scope>NUCLEOTIDE SEQUENCE [LARGE SCALE GENOMIC DNA]</scope>
    <source>
        <strain evidence="6 7">DSM 21985</strain>
    </source>
</reference>
<evidence type="ECO:0000256" key="3">
    <source>
        <dbReference type="ARBA" id="ARBA00022898"/>
    </source>
</evidence>
<protein>
    <submittedName>
        <fullName evidence="6">Branched-chain amino acid aminotransferase</fullName>
    </submittedName>
</protein>
<dbReference type="InterPro" id="IPR043131">
    <property type="entry name" value="BCAT-like_N"/>
</dbReference>
<dbReference type="FunFam" id="3.20.10.10:FF:000002">
    <property type="entry name" value="D-alanine aminotransferase"/>
    <property type="match status" value="1"/>
</dbReference>
<dbReference type="PANTHER" id="PTHR42743">
    <property type="entry name" value="AMINO-ACID AMINOTRANSFERASE"/>
    <property type="match status" value="1"/>
</dbReference>
<evidence type="ECO:0000256" key="5">
    <source>
        <dbReference type="RuleBase" id="RU004516"/>
    </source>
</evidence>
<keyword evidence="7" id="KW-1185">Reference proteome</keyword>
<evidence type="ECO:0000313" key="7">
    <source>
        <dbReference type="Proteomes" id="UP000317557"/>
    </source>
</evidence>
<organism evidence="6 7">
    <name type="scientific">Gracilimonas mengyeensis</name>
    <dbReference type="NCBI Taxonomy" id="1302730"/>
    <lineage>
        <taxon>Bacteria</taxon>
        <taxon>Pseudomonadati</taxon>
        <taxon>Balneolota</taxon>
        <taxon>Balneolia</taxon>
        <taxon>Balneolales</taxon>
        <taxon>Balneolaceae</taxon>
        <taxon>Gracilimonas</taxon>
    </lineage>
</organism>
<dbReference type="InterPro" id="IPR018300">
    <property type="entry name" value="Aminotrans_IV_CS"/>
</dbReference>
<name>A0A521DW10_9BACT</name>
<accession>A0A521DW10</accession>
<proteinExistence type="inferred from homology"/>
<keyword evidence="6" id="KW-0032">Aminotransferase</keyword>
<dbReference type="GO" id="GO:0008483">
    <property type="term" value="F:transaminase activity"/>
    <property type="evidence" value="ECO:0007669"/>
    <property type="project" value="UniProtKB-KW"/>
</dbReference>
<dbReference type="EMBL" id="FXTP01000009">
    <property type="protein sequence ID" value="SMO75934.1"/>
    <property type="molecule type" value="Genomic_DNA"/>
</dbReference>
<keyword evidence="3 5" id="KW-0663">Pyridoxal phosphate</keyword>
<dbReference type="PROSITE" id="PS00770">
    <property type="entry name" value="AA_TRANSFER_CLASS_4"/>
    <property type="match status" value="1"/>
</dbReference>
<dbReference type="Gene3D" id="3.30.470.10">
    <property type="match status" value="1"/>
</dbReference>
<evidence type="ECO:0000313" key="6">
    <source>
        <dbReference type="EMBL" id="SMO75934.1"/>
    </source>
</evidence>
<evidence type="ECO:0000256" key="1">
    <source>
        <dbReference type="ARBA" id="ARBA00001933"/>
    </source>
</evidence>
<sequence>MKKSPKIILNGELIAESEAKVSPLNRGMMYGDGCFETLRAYAGQFLRWEAHYARLEAGMNYLGMNLPFDSAGLKSKISELLRENQLFVSDAMVRLQCWREGGRGYAPDSRQSSWMVQVSEANKMYPPSKLITAKTRCIPSEALERRYKLSNGLNYIKATQEAQQVEADDALMLTMQDKISETTSANIFWVKDGTLFTPDVSCDLLPGVTRKMVLDVAEKLGIPLETGAFGLMSVQNAEAMFCTNSLVEIREVSSLDGIEFTPQHMMVKEIKAGFEQLKEEELQA</sequence>
<dbReference type="SUPFAM" id="SSF56752">
    <property type="entry name" value="D-aminoacid aminotransferase-like PLP-dependent enzymes"/>
    <property type="match status" value="1"/>
</dbReference>
<keyword evidence="6" id="KW-0808">Transferase</keyword>
<dbReference type="OrthoDB" id="9805628at2"/>
<dbReference type="Proteomes" id="UP000317557">
    <property type="component" value="Unassembled WGS sequence"/>
</dbReference>
<dbReference type="GO" id="GO:0008696">
    <property type="term" value="F:4-amino-4-deoxychorismate lyase activity"/>
    <property type="evidence" value="ECO:0007669"/>
    <property type="project" value="TreeGrafter"/>
</dbReference>
<dbReference type="InterPro" id="IPR036038">
    <property type="entry name" value="Aminotransferase-like"/>
</dbReference>
<dbReference type="InterPro" id="IPR043132">
    <property type="entry name" value="BCAT-like_C"/>
</dbReference>
<dbReference type="InterPro" id="IPR050571">
    <property type="entry name" value="Class-IV_PLP-Dep_Aminotrnsfr"/>
</dbReference>
<comment type="cofactor">
    <cofactor evidence="1 5">
        <name>pyridoxal 5'-phosphate</name>
        <dbReference type="ChEBI" id="CHEBI:597326"/>
    </cofactor>
</comment>
<dbReference type="CDD" id="cd00449">
    <property type="entry name" value="PLPDE_IV"/>
    <property type="match status" value="1"/>
</dbReference>
<dbReference type="PANTHER" id="PTHR42743:SF2">
    <property type="entry name" value="AMINODEOXYCHORISMATE LYASE"/>
    <property type="match status" value="1"/>
</dbReference>
<evidence type="ECO:0000256" key="2">
    <source>
        <dbReference type="ARBA" id="ARBA00009320"/>
    </source>
</evidence>
<gene>
    <name evidence="6" type="ORF">SAMN06265219_109168</name>
</gene>
<dbReference type="Pfam" id="PF01063">
    <property type="entry name" value="Aminotran_4"/>
    <property type="match status" value="1"/>
</dbReference>
<dbReference type="RefSeq" id="WP_142454796.1">
    <property type="nucleotide sequence ID" value="NZ_FXTP01000009.1"/>
</dbReference>
<dbReference type="InterPro" id="IPR001544">
    <property type="entry name" value="Aminotrans_IV"/>
</dbReference>
<evidence type="ECO:0000256" key="4">
    <source>
        <dbReference type="RuleBase" id="RU004106"/>
    </source>
</evidence>
<dbReference type="Gene3D" id="3.20.10.10">
    <property type="entry name" value="D-amino Acid Aminotransferase, subunit A, domain 2"/>
    <property type="match status" value="1"/>
</dbReference>